<name>A0A2D3WA78_9BACT</name>
<dbReference type="PANTHER" id="PTHR12338:SF5">
    <property type="entry name" value="ANTIGEN 43-RELATED"/>
    <property type="match status" value="1"/>
</dbReference>
<feature type="region of interest" description="Disordered" evidence="1">
    <location>
        <begin position="2310"/>
        <end position="2429"/>
    </location>
</feature>
<evidence type="ECO:0000259" key="2">
    <source>
        <dbReference type="SMART" id="SM00912"/>
    </source>
</evidence>
<gene>
    <name evidence="3" type="ORF">CFH83_06990</name>
</gene>
<dbReference type="Pfam" id="PF18676">
    <property type="entry name" value="MBG_2"/>
    <property type="match status" value="2"/>
</dbReference>
<dbReference type="InterPro" id="IPR006626">
    <property type="entry name" value="PbH1"/>
</dbReference>
<evidence type="ECO:0000313" key="4">
    <source>
        <dbReference type="Proteomes" id="UP000228859"/>
    </source>
</evidence>
<feature type="compositionally biased region" description="Gly residues" evidence="1">
    <location>
        <begin position="2311"/>
        <end position="2371"/>
    </location>
</feature>
<dbReference type="InterPro" id="IPR008638">
    <property type="entry name" value="FhaB/CdiA-like_TPS"/>
</dbReference>
<dbReference type="Gene3D" id="3.30.160.710">
    <property type="match status" value="1"/>
</dbReference>
<dbReference type="InterPro" id="IPR041286">
    <property type="entry name" value="MBG_2"/>
</dbReference>
<organism evidence="3 4">
    <name type="scientific">Sulfuricurvum kujiense</name>
    <dbReference type="NCBI Taxonomy" id="148813"/>
    <lineage>
        <taxon>Bacteria</taxon>
        <taxon>Pseudomonadati</taxon>
        <taxon>Campylobacterota</taxon>
        <taxon>Epsilonproteobacteria</taxon>
        <taxon>Campylobacterales</taxon>
        <taxon>Sulfurimonadaceae</taxon>
        <taxon>Sulfuricurvum</taxon>
    </lineage>
</organism>
<dbReference type="InterPro" id="IPR050909">
    <property type="entry name" value="Bact_Autotransporter_VF"/>
</dbReference>
<dbReference type="Pfam" id="PF05860">
    <property type="entry name" value="TPS"/>
    <property type="match status" value="1"/>
</dbReference>
<reference evidence="3 4" key="1">
    <citation type="journal article" date="2017" name="Front. Microbiol.">
        <title>Comparative Genomic Analysis of the Class Epsilonproteobacteria and Proposed Reclassification to Epsilonbacteraeota (phyl. nov.).</title>
        <authorList>
            <person name="Waite D.W."/>
            <person name="Vanwonterghem I."/>
            <person name="Rinke C."/>
            <person name="Parks D.H."/>
            <person name="Zhang Y."/>
            <person name="Takai K."/>
            <person name="Sievert S.M."/>
            <person name="Simon J."/>
            <person name="Campbell B.J."/>
            <person name="Hanson T.E."/>
            <person name="Woyke T."/>
            <person name="Klotz M.G."/>
            <person name="Hugenholtz P."/>
        </authorList>
    </citation>
    <scope>NUCLEOTIDE SEQUENCE [LARGE SCALE GENOMIC DNA]</scope>
    <source>
        <strain evidence="3">UBA12443</strain>
    </source>
</reference>
<accession>A0A2D3WA78</accession>
<comment type="caution">
    <text evidence="3">The sequence shown here is derived from an EMBL/GenBank/DDBJ whole genome shotgun (WGS) entry which is preliminary data.</text>
</comment>
<dbReference type="Proteomes" id="UP000228859">
    <property type="component" value="Unassembled WGS sequence"/>
</dbReference>
<dbReference type="PANTHER" id="PTHR12338">
    <property type="entry name" value="AUTOTRANSPORTER"/>
    <property type="match status" value="1"/>
</dbReference>
<dbReference type="EMBL" id="DLUI01000100">
    <property type="protein sequence ID" value="DAB38232.1"/>
    <property type="molecule type" value="Genomic_DNA"/>
</dbReference>
<dbReference type="Gene3D" id="2.160.20.10">
    <property type="entry name" value="Single-stranded right-handed beta-helix, Pectin lyase-like"/>
    <property type="match status" value="1"/>
</dbReference>
<feature type="domain" description="Filamentous haemagglutinin FhaB/tRNA nuclease CdiA-like TPS" evidence="2">
    <location>
        <begin position="48"/>
        <end position="160"/>
    </location>
</feature>
<proteinExistence type="predicted"/>
<dbReference type="InterPro" id="IPR012334">
    <property type="entry name" value="Pectin_lyas_fold"/>
</dbReference>
<dbReference type="SUPFAM" id="SSF51126">
    <property type="entry name" value="Pectin lyase-like"/>
    <property type="match status" value="1"/>
</dbReference>
<feature type="compositionally biased region" description="Polar residues" evidence="1">
    <location>
        <begin position="2420"/>
        <end position="2429"/>
    </location>
</feature>
<dbReference type="InterPro" id="IPR011050">
    <property type="entry name" value="Pectin_lyase_fold/virulence"/>
</dbReference>
<evidence type="ECO:0000313" key="3">
    <source>
        <dbReference type="EMBL" id="DAB38232.1"/>
    </source>
</evidence>
<evidence type="ECO:0000256" key="1">
    <source>
        <dbReference type="SAM" id="MobiDB-lite"/>
    </source>
</evidence>
<dbReference type="NCBIfam" id="TIGR01901">
    <property type="entry name" value="adhes_NPXG"/>
    <property type="match status" value="1"/>
</dbReference>
<dbReference type="RefSeq" id="WP_303663035.1">
    <property type="nucleotide sequence ID" value="NZ_DLUI01000100.1"/>
</dbReference>
<feature type="compositionally biased region" description="Low complexity" evidence="1">
    <location>
        <begin position="2389"/>
        <end position="2399"/>
    </location>
</feature>
<sequence>MKFYQEYKNAFRILSKGRVVLDVFSKGIKTTALISTVAASALMGDVSTTALPTAPNIVQGNINIQTNTANMLINQSTNQGIINWGTFNIGSAASVRFNQPNASSSTLNRVVGNEVSNIAGSLSATGKVILINPNGVIFGNGSRVDVGGIVASTMNLSNENYLNNTLRFTRDGSTGTITNRGTIRAEDAGYVALLAPEVINEGVVIAQKGSAIFASGDAITLSADNAGLLSVTVDAATVNTLIENKALVQADGGVVYMSAKAASDAYSATISNTGTIQANSLEEKDGKIILFAYNGTMNVDGTIIAKGGFVETSGENVHIADTAKVTTLTDNGKAGTWLIDPTNFTISAGSGAQTTSGIGADTLQTNLAGGNIAIATDATANGSDLGDIIINAPLSWSANTLTLSAHRHVLVNNVVTVSGTGGLTVTTNTSGATGTSMGYLQTKRNGTTDFTGKINWSSSASPTINGETYTIINSQADLENISGSTKYALGSNLTLSGTWTPLTSTTPFSGKLDGFGHTISNLSITGGAQYSGLFAKADGITLQNIGLTNSTLIVGDNSGGFVGDISTSATANYFRNIFNSSSVSVQGDNSTNHKTKIGGFVGSGLYSNSTDGGGNPIYTGYIYAVDSANAATVSATNSNSYTLYGGIGGFFGNIGGYVYLSNLTNSGQVVSGHLSNSQSTASNTLGHTVGGIAGYINLSKVVSLNNLTNSGLISGTGNVGGIVGIAQASYSGGSASGTKLKNSGNIFSTGQSGGIAGGISSYTANIDLSYLSNTAQITSHASTGGLLGNATAWNGTITISNAYNSGAVAGVGYDKIGGLFGALSSNQGITLTYAYNSGSVTGNQYISGITATNDNGGTTTFQEVYNTGTISGQTDVSGIIALRKTDYGTSANYMFDKVFVRSGSVIKAGTSYADDALNYNTTSCVSHATISSGSTYGAKSSTQLQSITGLGFTSSKWYESGSAPITLQGFTIPITITLGALSKTYGDVNPTITYSDAYISGITWGSAITQYSNAGTYGYTTANMFTPTYASGSSSDYEITWATTNSFTINPKAVSLSGTMVYQGSTTSLGASLSVSNAVNGDVVTVTNGGSAGLSGKNVGTQTLSDFTSLSLSNANYTLTGASGSVSITARLITISTSNVTKTYDGTTTASGTLTSNALTQTTGLVPGDTLSGGTFAFTDKNAGAGNKTVTLSGVTISDGNSGNNYAIIYTNNTTSTINKATLSVTGSKVYDGTSAFTSGLTLGGFVGSETVGYSTATVNNYHVATANKYLSSITLTDGTNGGLASNYQIGGSYGAGTNAITITAKTLTPTISNTGVTKVYDGDTTTAMTPTYTFSGLVSGDTGAALNHTAKAYNDKDVPDANQITVSGLSIATITGSNSSAASDYVLDATSKTVAATITQKTVSLSSVNIADKVYDGTTAGTSVVSSTFTGGVSGDDVNVNGALEDFSAKDVGTYSISITGLALTGMQAGNYILSSTTATDNSVAITPKTVTLSASKVYNGTTNLSGAVTLGGFIGSETLNYTGATANSAHNVAGNYISAITLTDGTGGGVATNYALPTLNNANAPVTITPVTLTAALSNTAVTKVYDGGTATSITPTYTITGFIANDSAATIAHTAKSYNSKDVLTAESVTVSGLSLSGITGSNSSIAADYVLANNSLSTSATITAKSLTVSGLVADNKVYDGTTTATLSNWGSVSTGVGSETLALNHDTATFSDKNKANGKTVTATGYSLVDGSNGGVASNYTLSSTSGTTTADITARTVTLSGSTGVTKTYDALTTMPLGSDGYGTIGNGVTGDDLYVNGAPVFDSAGAGSKTVLVGSVVLAGTDANNYALNWSNGSGTINKAILTVTANNDAKFVTQNDTVNFAGVSYGGFVNGEGIGALTTTGLSVVRTNNSQQAAGAYSGVLQASGLSASNYQFDYVNGDYTIVPADQLLVRVANASSTYGTNAQYTITSAQYLDGSNQIISLSNPTITNNSTTFGYSDGSGGTAAFTLGALNASQSTAGKLNAGSYQLGATDVTETSANFSNNLVVVGNLAVSQKAVTVSASSVSKVYDGTVSLNNLSLGLSGVETGDTVTIGGNGSFSGKNAGINKAYSVSSLTLGSTDSGNYYLSGGNSMSGNDGEITKKAVTLSAAKTYDGTTDLTGKVTLDTGVTVNGLTETLTYSGATANSATVPNNSTNYIDAITLADGTNGGTVSNYQLPTLNHTNAPVTIAKKTLTVTPDDQEKIVGLEDPTFTYTAEGFVSGEDENVLNGALSREQGTTSGDYAITAGTLSADNYAVQLTPAKMTIKSTFIPPVPPTIPTPSVPGGGTGLGGGFNGGTGTGTGTGFDGGTGLGGGFGGSTGSGTGTGTSGNNGTSTGTGGGSSGGSSTDGPPIGSGNGGSTEGSTTGSNASEASKGQSDGLNNVAGEPKSTEKASFNGISVGTTQSGKEVKAIIIQGASTSPTPVTMLVSIRAGEGFRFSLPSATVKQVAQSMGSNASQSQITGVSLSDGRALPLWLSFDIDTMSFSSANVPAGGLPLTVKVIVANNGMAKIIEVVLKNDGGI</sequence>
<protein>
    <recommendedName>
        <fullName evidence="2">Filamentous haemagglutinin FhaB/tRNA nuclease CdiA-like TPS domain-containing protein</fullName>
    </recommendedName>
</protein>
<dbReference type="SMART" id="SM00710">
    <property type="entry name" value="PbH1"/>
    <property type="match status" value="7"/>
</dbReference>
<dbReference type="Pfam" id="PF18657">
    <property type="entry name" value="YDG"/>
    <property type="match status" value="7"/>
</dbReference>
<dbReference type="SMART" id="SM00912">
    <property type="entry name" value="Haemagg_act"/>
    <property type="match status" value="1"/>
</dbReference>
<dbReference type="InterPro" id="IPR041248">
    <property type="entry name" value="YDG"/>
</dbReference>
<dbReference type="Gene3D" id="2.160.20.110">
    <property type="match status" value="2"/>
</dbReference>